<feature type="domain" description="Mur ligase C-terminal" evidence="11">
    <location>
        <begin position="326"/>
        <end position="430"/>
    </location>
</feature>
<dbReference type="PANTHER" id="PTHR43024:SF1">
    <property type="entry name" value="UDP-N-ACETYLMURAMOYL-TRIPEPTIDE--D-ALANYL-D-ALANINE LIGASE"/>
    <property type="match status" value="1"/>
</dbReference>
<evidence type="ECO:0000256" key="4">
    <source>
        <dbReference type="ARBA" id="ARBA00022741"/>
    </source>
</evidence>
<evidence type="ECO:0000256" key="2">
    <source>
        <dbReference type="ARBA" id="ARBA00022598"/>
    </source>
</evidence>
<dbReference type="Gene3D" id="3.90.190.20">
    <property type="entry name" value="Mur ligase, C-terminal domain"/>
    <property type="match status" value="1"/>
</dbReference>
<dbReference type="GO" id="GO:0008360">
    <property type="term" value="P:regulation of cell shape"/>
    <property type="evidence" value="ECO:0007669"/>
    <property type="project" value="UniProtKB-KW"/>
</dbReference>
<proteinExistence type="predicted"/>
<dbReference type="PANTHER" id="PTHR43024">
    <property type="entry name" value="UDP-N-ACETYLMURAMOYL-TRIPEPTIDE--D-ALANYL-D-ALANINE LIGASE"/>
    <property type="match status" value="1"/>
</dbReference>
<dbReference type="GO" id="GO:0071555">
    <property type="term" value="P:cell wall organization"/>
    <property type="evidence" value="ECO:0007669"/>
    <property type="project" value="UniProtKB-KW"/>
</dbReference>
<dbReference type="InterPro" id="IPR036615">
    <property type="entry name" value="Mur_ligase_C_dom_sf"/>
</dbReference>
<evidence type="ECO:0000313" key="13">
    <source>
        <dbReference type="EMBL" id="TSJ75060.1"/>
    </source>
</evidence>
<dbReference type="SUPFAM" id="SSF53623">
    <property type="entry name" value="MurD-like peptide ligases, catalytic domain"/>
    <property type="match status" value="1"/>
</dbReference>
<dbReference type="EMBL" id="VMBG01000004">
    <property type="protein sequence ID" value="TSJ75060.1"/>
    <property type="molecule type" value="Genomic_DNA"/>
</dbReference>
<dbReference type="InterPro" id="IPR013221">
    <property type="entry name" value="Mur_ligase_cen"/>
</dbReference>
<dbReference type="SUPFAM" id="SSF53244">
    <property type="entry name" value="MurD-like peptide ligases, peptide-binding domain"/>
    <property type="match status" value="1"/>
</dbReference>
<dbReference type="InterPro" id="IPR036565">
    <property type="entry name" value="Mur-like_cat_sf"/>
</dbReference>
<evidence type="ECO:0000256" key="10">
    <source>
        <dbReference type="RuleBase" id="RU004136"/>
    </source>
</evidence>
<dbReference type="NCBIfam" id="TIGR01143">
    <property type="entry name" value="murF"/>
    <property type="match status" value="1"/>
</dbReference>
<gene>
    <name evidence="13" type="ORF">FPL22_16815</name>
</gene>
<comment type="function">
    <text evidence="10">Involved in cell wall formation. Catalyzes the final step in the synthesis of UDP-N-acetylmuramoyl-pentapeptide, the precursor of murein.</text>
</comment>
<dbReference type="Proteomes" id="UP000315648">
    <property type="component" value="Unassembled WGS sequence"/>
</dbReference>
<comment type="catalytic activity">
    <reaction evidence="10">
        <text>D-alanyl-D-alanine + UDP-N-acetyl-alpha-D-muramoyl-L-alanyl-gamma-D-glutamyl-meso-2,6-diaminopimelate + ATP = UDP-N-acetyl-alpha-D-muramoyl-L-alanyl-gamma-D-glutamyl-meso-2,6-diaminopimeloyl-D-alanyl-D-alanine + ADP + phosphate + H(+)</text>
        <dbReference type="Rhea" id="RHEA:28374"/>
        <dbReference type="ChEBI" id="CHEBI:15378"/>
        <dbReference type="ChEBI" id="CHEBI:30616"/>
        <dbReference type="ChEBI" id="CHEBI:43474"/>
        <dbReference type="ChEBI" id="CHEBI:57822"/>
        <dbReference type="ChEBI" id="CHEBI:61386"/>
        <dbReference type="ChEBI" id="CHEBI:83905"/>
        <dbReference type="ChEBI" id="CHEBI:456216"/>
        <dbReference type="EC" id="6.3.2.10"/>
    </reaction>
</comment>
<accession>A0A556QEH9</accession>
<dbReference type="RefSeq" id="WP_144354202.1">
    <property type="nucleotide sequence ID" value="NZ_CBCRVV010000010.1"/>
</dbReference>
<dbReference type="GO" id="GO:0008766">
    <property type="term" value="F:UDP-N-acetylmuramoylalanyl-D-glutamyl-2,6-diaminopimelate-D-alanyl-D-alanine ligase activity"/>
    <property type="evidence" value="ECO:0007669"/>
    <property type="project" value="RHEA"/>
</dbReference>
<dbReference type="GO" id="GO:0047480">
    <property type="term" value="F:UDP-N-acetylmuramoyl-tripeptide-D-alanyl-D-alanine ligase activity"/>
    <property type="evidence" value="ECO:0007669"/>
    <property type="project" value="UniProtKB-EC"/>
</dbReference>
<dbReference type="OrthoDB" id="9801978at2"/>
<keyword evidence="1" id="KW-0963">Cytoplasm</keyword>
<dbReference type="AlphaFoldDB" id="A0A556QEH9"/>
<evidence type="ECO:0000259" key="12">
    <source>
        <dbReference type="Pfam" id="PF08245"/>
    </source>
</evidence>
<keyword evidence="9 10" id="KW-0961">Cell wall biogenesis/degradation</keyword>
<evidence type="ECO:0000256" key="5">
    <source>
        <dbReference type="ARBA" id="ARBA00022840"/>
    </source>
</evidence>
<evidence type="ECO:0000313" key="14">
    <source>
        <dbReference type="Proteomes" id="UP000315648"/>
    </source>
</evidence>
<name>A0A556QEH9_9BACT</name>
<reference evidence="13 14" key="1">
    <citation type="submission" date="2019-07" db="EMBL/GenBank/DDBJ databases">
        <title>Description of 53C-WASEF.</title>
        <authorList>
            <person name="Pitt A."/>
            <person name="Hahn M.W."/>
        </authorList>
    </citation>
    <scope>NUCLEOTIDE SEQUENCE [LARGE SCALE GENOMIC DNA]</scope>
    <source>
        <strain evidence="13 14">53C-WASEF</strain>
    </source>
</reference>
<evidence type="ECO:0000256" key="9">
    <source>
        <dbReference type="ARBA" id="ARBA00023316"/>
    </source>
</evidence>
<sequence length="466" mass="49562">MPVFTPETLAAWTSGKWTSLPSSPLTGYTTDTRQLRNGQVFVALKTDKRDGHDFLATAQTAGASAALVARANPDIALPQLVVADPLLAFQAIAREHRRTFRGPVIGISGSAGKTSTKNLLALLLGGEAGGVLATEGNLNNHLGVPLTLTRIDPERHQFAVIEAGISGPGEMEVLAGMIEPDFGIITLVAPAHLQELGGIEGVAQAKAALLAGVRTGGSALFPQSCLAFEAFRSLKANTWRLGRADIALQSDLPPANTFFTLIQCAEETLIAMRDSVTGKALNFALRRVSDGMAQNAALAIRAALLLGVRADTIRERLTHWQPAALRGELRHEDGRLLYIDCYNANPAAMGDALDAFYALAPETEPRLLVIGCMGELGADSAMYHRALGRSIRLRRTDRLMIIGDDAELVRQGALENGAVAAQVDVVASLDPVRARLDGFKGAVFIKGSRRYQLETILTGEAALAAH</sequence>
<keyword evidence="8 10" id="KW-0131">Cell cycle</keyword>
<evidence type="ECO:0000256" key="8">
    <source>
        <dbReference type="ARBA" id="ARBA00023306"/>
    </source>
</evidence>
<evidence type="ECO:0000256" key="1">
    <source>
        <dbReference type="ARBA" id="ARBA00022490"/>
    </source>
</evidence>
<dbReference type="Gene3D" id="3.40.1190.10">
    <property type="entry name" value="Mur-like, catalytic domain"/>
    <property type="match status" value="1"/>
</dbReference>
<keyword evidence="2 13" id="KW-0436">Ligase</keyword>
<dbReference type="InterPro" id="IPR051046">
    <property type="entry name" value="MurCDEF_CellWall_CoF430Synth"/>
</dbReference>
<keyword evidence="3 10" id="KW-0132">Cell division</keyword>
<dbReference type="Pfam" id="PF02875">
    <property type="entry name" value="Mur_ligase_C"/>
    <property type="match status" value="1"/>
</dbReference>
<keyword evidence="6 10" id="KW-0133">Cell shape</keyword>
<dbReference type="InterPro" id="IPR004101">
    <property type="entry name" value="Mur_ligase_C"/>
</dbReference>
<dbReference type="InterPro" id="IPR005863">
    <property type="entry name" value="UDP-N-AcMur_synth"/>
</dbReference>
<evidence type="ECO:0000256" key="3">
    <source>
        <dbReference type="ARBA" id="ARBA00022618"/>
    </source>
</evidence>
<keyword evidence="4" id="KW-0547">Nucleotide-binding</keyword>
<dbReference type="GO" id="GO:0051301">
    <property type="term" value="P:cell division"/>
    <property type="evidence" value="ECO:0007669"/>
    <property type="project" value="UniProtKB-KW"/>
</dbReference>
<dbReference type="Gene3D" id="3.40.1390.10">
    <property type="entry name" value="MurE/MurF, N-terminal domain"/>
    <property type="match status" value="1"/>
</dbReference>
<dbReference type="Pfam" id="PF08245">
    <property type="entry name" value="Mur_ligase_M"/>
    <property type="match status" value="1"/>
</dbReference>
<dbReference type="GO" id="GO:0005737">
    <property type="term" value="C:cytoplasm"/>
    <property type="evidence" value="ECO:0007669"/>
    <property type="project" value="UniProtKB-SubCell"/>
</dbReference>
<organism evidence="13 14">
    <name type="scientific">Rariglobus hedericola</name>
    <dbReference type="NCBI Taxonomy" id="2597822"/>
    <lineage>
        <taxon>Bacteria</taxon>
        <taxon>Pseudomonadati</taxon>
        <taxon>Verrucomicrobiota</taxon>
        <taxon>Opitutia</taxon>
        <taxon>Opitutales</taxon>
        <taxon>Opitutaceae</taxon>
        <taxon>Rariglobus</taxon>
    </lineage>
</organism>
<keyword evidence="14" id="KW-1185">Reference proteome</keyword>
<dbReference type="SUPFAM" id="SSF63418">
    <property type="entry name" value="MurE/MurF N-terminal domain"/>
    <property type="match status" value="1"/>
</dbReference>
<comment type="subcellular location">
    <subcellularLocation>
        <location evidence="10">Cytoplasm</location>
    </subcellularLocation>
</comment>
<dbReference type="GO" id="GO:0009252">
    <property type="term" value="P:peptidoglycan biosynthetic process"/>
    <property type="evidence" value="ECO:0007669"/>
    <property type="project" value="UniProtKB-UniPathway"/>
</dbReference>
<dbReference type="GO" id="GO:0005524">
    <property type="term" value="F:ATP binding"/>
    <property type="evidence" value="ECO:0007669"/>
    <property type="project" value="UniProtKB-KW"/>
</dbReference>
<dbReference type="InterPro" id="IPR035911">
    <property type="entry name" value="MurE/MurF_N"/>
</dbReference>
<protein>
    <recommendedName>
        <fullName evidence="10">UDP-N-acetylmuramoyl-tripeptide--D-alanyl-D-alanine ligase</fullName>
        <ecNumber evidence="10">6.3.2.10</ecNumber>
    </recommendedName>
</protein>
<feature type="domain" description="Mur ligase central" evidence="12">
    <location>
        <begin position="107"/>
        <end position="245"/>
    </location>
</feature>
<dbReference type="UniPathway" id="UPA00219"/>
<comment type="pathway">
    <text evidence="10">Cell wall biogenesis; peptidoglycan biosynthesis.</text>
</comment>
<keyword evidence="5" id="KW-0067">ATP-binding</keyword>
<dbReference type="EC" id="6.3.2.10" evidence="10"/>
<comment type="caution">
    <text evidence="13">The sequence shown here is derived from an EMBL/GenBank/DDBJ whole genome shotgun (WGS) entry which is preliminary data.</text>
</comment>
<keyword evidence="7 10" id="KW-0573">Peptidoglycan synthesis</keyword>
<evidence type="ECO:0000256" key="6">
    <source>
        <dbReference type="ARBA" id="ARBA00022960"/>
    </source>
</evidence>
<evidence type="ECO:0000259" key="11">
    <source>
        <dbReference type="Pfam" id="PF02875"/>
    </source>
</evidence>
<evidence type="ECO:0000256" key="7">
    <source>
        <dbReference type="ARBA" id="ARBA00022984"/>
    </source>
</evidence>